<dbReference type="RefSeq" id="WP_263333643.1">
    <property type="nucleotide sequence ID" value="NZ_JAGSYH010000002.1"/>
</dbReference>
<comment type="caution">
    <text evidence="1">The sequence shown here is derived from an EMBL/GenBank/DDBJ whole genome shotgun (WGS) entry which is preliminary data.</text>
</comment>
<dbReference type="Proteomes" id="UP001596091">
    <property type="component" value="Unassembled WGS sequence"/>
</dbReference>
<name>A0ABW1EDU3_9BACT</name>
<dbReference type="InterPro" id="IPR023198">
    <property type="entry name" value="PGP-like_dom2"/>
</dbReference>
<dbReference type="NCBIfam" id="TIGR01509">
    <property type="entry name" value="HAD-SF-IA-v3"/>
    <property type="match status" value="1"/>
</dbReference>
<dbReference type="SUPFAM" id="SSF56784">
    <property type="entry name" value="HAD-like"/>
    <property type="match status" value="1"/>
</dbReference>
<dbReference type="Gene3D" id="1.10.150.240">
    <property type="entry name" value="Putative phosphatase, domain 2"/>
    <property type="match status" value="1"/>
</dbReference>
<dbReference type="PANTHER" id="PTHR43611">
    <property type="entry name" value="ALPHA-D-GLUCOSE 1-PHOSPHATE PHOSPHATASE"/>
    <property type="match status" value="1"/>
</dbReference>
<dbReference type="SFLD" id="SFLDG01129">
    <property type="entry name" value="C1.5:_HAD__Beta-PGM__Phosphata"/>
    <property type="match status" value="1"/>
</dbReference>
<dbReference type="Pfam" id="PF00702">
    <property type="entry name" value="Hydrolase"/>
    <property type="match status" value="1"/>
</dbReference>
<keyword evidence="1" id="KW-0378">Hydrolase</keyword>
<accession>A0ABW1EDU3</accession>
<dbReference type="InterPro" id="IPR006439">
    <property type="entry name" value="HAD-SF_hydro_IA"/>
</dbReference>
<dbReference type="PANTHER" id="PTHR43611:SF3">
    <property type="entry name" value="FLAVIN MONONUCLEOTIDE HYDROLASE 1, CHLOROPLATIC"/>
    <property type="match status" value="1"/>
</dbReference>
<gene>
    <name evidence="1" type="ORF">ACFPT7_04095</name>
</gene>
<sequence length="211" mass="23938">MSSSPGSNGRSFDAILFDVGGVMLTNGWDHNERKLLLDQFNLDREAFESRHEKPNDAWERDLLTIGGYLKETLFYEPRSFTETDFIEAMKAVSVPIPTTAIPVVRDLAESGKYLVGTLNNESRYLHEYRMRKYGIDQYLDVQFCSAFLGMRKPDADIYRRALDILSLPGDRVVFIDDRANNAAAAAAAGMHAIRFQGEDNLREDLHLLDIL</sequence>
<dbReference type="GO" id="GO:0016787">
    <property type="term" value="F:hydrolase activity"/>
    <property type="evidence" value="ECO:0007669"/>
    <property type="project" value="UniProtKB-KW"/>
</dbReference>
<dbReference type="Gene3D" id="3.40.50.1000">
    <property type="entry name" value="HAD superfamily/HAD-like"/>
    <property type="match status" value="1"/>
</dbReference>
<dbReference type="EMBL" id="JBHSPH010000001">
    <property type="protein sequence ID" value="MFC5861462.1"/>
    <property type="molecule type" value="Genomic_DNA"/>
</dbReference>
<keyword evidence="2" id="KW-1185">Reference proteome</keyword>
<proteinExistence type="predicted"/>
<organism evidence="1 2">
    <name type="scientific">Acidicapsa dinghuensis</name>
    <dbReference type="NCBI Taxonomy" id="2218256"/>
    <lineage>
        <taxon>Bacteria</taxon>
        <taxon>Pseudomonadati</taxon>
        <taxon>Acidobacteriota</taxon>
        <taxon>Terriglobia</taxon>
        <taxon>Terriglobales</taxon>
        <taxon>Acidobacteriaceae</taxon>
        <taxon>Acidicapsa</taxon>
    </lineage>
</organism>
<dbReference type="InterPro" id="IPR023214">
    <property type="entry name" value="HAD_sf"/>
</dbReference>
<evidence type="ECO:0000313" key="2">
    <source>
        <dbReference type="Proteomes" id="UP001596091"/>
    </source>
</evidence>
<dbReference type="InterPro" id="IPR036412">
    <property type="entry name" value="HAD-like_sf"/>
</dbReference>
<protein>
    <submittedName>
        <fullName evidence="1">HAD-IA family hydrolase</fullName>
    </submittedName>
</protein>
<reference evidence="2" key="1">
    <citation type="journal article" date="2019" name="Int. J. Syst. Evol. Microbiol.">
        <title>The Global Catalogue of Microorganisms (GCM) 10K type strain sequencing project: providing services to taxonomists for standard genome sequencing and annotation.</title>
        <authorList>
            <consortium name="The Broad Institute Genomics Platform"/>
            <consortium name="The Broad Institute Genome Sequencing Center for Infectious Disease"/>
            <person name="Wu L."/>
            <person name="Ma J."/>
        </authorList>
    </citation>
    <scope>NUCLEOTIDE SEQUENCE [LARGE SCALE GENOMIC DNA]</scope>
    <source>
        <strain evidence="2">JCM 4087</strain>
    </source>
</reference>
<dbReference type="SFLD" id="SFLDS00003">
    <property type="entry name" value="Haloacid_Dehalogenase"/>
    <property type="match status" value="1"/>
</dbReference>
<evidence type="ECO:0000313" key="1">
    <source>
        <dbReference type="EMBL" id="MFC5861462.1"/>
    </source>
</evidence>